<keyword evidence="5" id="KW-1185">Reference proteome</keyword>
<feature type="compositionally biased region" description="Basic and acidic residues" evidence="1">
    <location>
        <begin position="34"/>
        <end position="49"/>
    </location>
</feature>
<gene>
    <name evidence="4" type="ORF">H9Q79_14380</name>
</gene>
<feature type="region of interest" description="Disordered" evidence="1">
    <location>
        <begin position="34"/>
        <end position="107"/>
    </location>
</feature>
<dbReference type="AlphaFoldDB" id="A0A7G9GB80"/>
<accession>A0A7G9GB80</accession>
<keyword evidence="2" id="KW-0732">Signal</keyword>
<dbReference type="Gene3D" id="2.70.70.10">
    <property type="entry name" value="Glucose Permease (Domain IIA)"/>
    <property type="match status" value="1"/>
</dbReference>
<dbReference type="PANTHER" id="PTHR21666:SF270">
    <property type="entry name" value="MUREIN HYDROLASE ACTIVATOR ENVC"/>
    <property type="match status" value="1"/>
</dbReference>
<feature type="domain" description="M23ase beta-sheet core" evidence="3">
    <location>
        <begin position="157"/>
        <end position="251"/>
    </location>
</feature>
<feature type="signal peptide" evidence="2">
    <location>
        <begin position="1"/>
        <end position="27"/>
    </location>
</feature>
<dbReference type="EMBL" id="CP060635">
    <property type="protein sequence ID" value="QNM08062.1"/>
    <property type="molecule type" value="Genomic_DNA"/>
</dbReference>
<dbReference type="KEGG" id="whj:H9Q79_14380"/>
<dbReference type="InterPro" id="IPR050570">
    <property type="entry name" value="Cell_wall_metabolism_enzyme"/>
</dbReference>
<reference evidence="4 5" key="1">
    <citation type="submission" date="2020-08" db="EMBL/GenBank/DDBJ databases">
        <authorList>
            <person name="Liu C."/>
            <person name="Sun Q."/>
        </authorList>
    </citation>
    <scope>NUCLEOTIDE SEQUENCE [LARGE SCALE GENOMIC DNA]</scope>
    <source>
        <strain evidence="4 5">NSJ-29</strain>
    </source>
</reference>
<organism evidence="4 5">
    <name type="scientific">Wansuia hejianensis</name>
    <dbReference type="NCBI Taxonomy" id="2763667"/>
    <lineage>
        <taxon>Bacteria</taxon>
        <taxon>Bacillati</taxon>
        <taxon>Bacillota</taxon>
        <taxon>Clostridia</taxon>
        <taxon>Lachnospirales</taxon>
        <taxon>Lachnospiraceae</taxon>
        <taxon>Wansuia</taxon>
    </lineage>
</organism>
<feature type="chain" id="PRO_5028988484" evidence="2">
    <location>
        <begin position="28"/>
        <end position="260"/>
    </location>
</feature>
<dbReference type="RefSeq" id="WP_249328590.1">
    <property type="nucleotide sequence ID" value="NZ_CP060635.1"/>
</dbReference>
<sequence length="260" mass="27536">MKSNQRKVRLAVSGLLLAAVVATGIFAYNQDHAKEEQAKAQQEEVKDNLSESTEEPAEDVNTSNADADLPENETAETSPTVTPEVTATPEPTEAPSETPAPEAGQTATDTVLPNLDFNENTVLTAPMSGISGEVLIPYSMDSTVYFPTLDVYKCSPAVVLAAEVDTPVAAVAKSQVVSVEETAETGLTLTMDMGNGYQAVYGQLKDVTLQAGDTVEAGTVIGNISEPTRYYVKEGSNLYFGMTKDGASLDPTEYLALQAE</sequence>
<dbReference type="PANTHER" id="PTHR21666">
    <property type="entry name" value="PEPTIDASE-RELATED"/>
    <property type="match status" value="1"/>
</dbReference>
<feature type="compositionally biased region" description="Low complexity" evidence="1">
    <location>
        <begin position="75"/>
        <end position="103"/>
    </location>
</feature>
<evidence type="ECO:0000313" key="4">
    <source>
        <dbReference type="EMBL" id="QNM08062.1"/>
    </source>
</evidence>
<protein>
    <submittedName>
        <fullName evidence="4">Peptidoglycan DD-metalloendopeptidase family protein</fullName>
    </submittedName>
</protein>
<dbReference type="SUPFAM" id="SSF51261">
    <property type="entry name" value="Duplicated hybrid motif"/>
    <property type="match status" value="1"/>
</dbReference>
<dbReference type="Pfam" id="PF01551">
    <property type="entry name" value="Peptidase_M23"/>
    <property type="match status" value="1"/>
</dbReference>
<evidence type="ECO:0000256" key="1">
    <source>
        <dbReference type="SAM" id="MobiDB-lite"/>
    </source>
</evidence>
<evidence type="ECO:0000256" key="2">
    <source>
        <dbReference type="SAM" id="SignalP"/>
    </source>
</evidence>
<dbReference type="Proteomes" id="UP000515860">
    <property type="component" value="Chromosome"/>
</dbReference>
<name>A0A7G9GB80_9FIRM</name>
<dbReference type="CDD" id="cd12797">
    <property type="entry name" value="M23_peptidase"/>
    <property type="match status" value="1"/>
</dbReference>
<dbReference type="GO" id="GO:0004222">
    <property type="term" value="F:metalloendopeptidase activity"/>
    <property type="evidence" value="ECO:0007669"/>
    <property type="project" value="TreeGrafter"/>
</dbReference>
<dbReference type="InterPro" id="IPR016047">
    <property type="entry name" value="M23ase_b-sheet_dom"/>
</dbReference>
<dbReference type="InterPro" id="IPR011055">
    <property type="entry name" value="Dup_hybrid_motif"/>
</dbReference>
<proteinExistence type="predicted"/>
<evidence type="ECO:0000313" key="5">
    <source>
        <dbReference type="Proteomes" id="UP000515860"/>
    </source>
</evidence>
<evidence type="ECO:0000259" key="3">
    <source>
        <dbReference type="Pfam" id="PF01551"/>
    </source>
</evidence>